<feature type="compositionally biased region" description="Basic and acidic residues" evidence="1">
    <location>
        <begin position="22"/>
        <end position="39"/>
    </location>
</feature>
<name>A0A6A6X951_9PLEO</name>
<protein>
    <submittedName>
        <fullName evidence="2">Uncharacterized protein</fullName>
    </submittedName>
</protein>
<proteinExistence type="predicted"/>
<gene>
    <name evidence="2" type="ORF">K505DRAFT_53130</name>
</gene>
<organism evidence="2 3">
    <name type="scientific">Melanomma pulvis-pyrius CBS 109.77</name>
    <dbReference type="NCBI Taxonomy" id="1314802"/>
    <lineage>
        <taxon>Eukaryota</taxon>
        <taxon>Fungi</taxon>
        <taxon>Dikarya</taxon>
        <taxon>Ascomycota</taxon>
        <taxon>Pezizomycotina</taxon>
        <taxon>Dothideomycetes</taxon>
        <taxon>Pleosporomycetidae</taxon>
        <taxon>Pleosporales</taxon>
        <taxon>Melanommataceae</taxon>
        <taxon>Melanomma</taxon>
    </lineage>
</organism>
<dbReference type="EMBL" id="MU001967">
    <property type="protein sequence ID" value="KAF2792495.1"/>
    <property type="molecule type" value="Genomic_DNA"/>
</dbReference>
<evidence type="ECO:0000256" key="1">
    <source>
        <dbReference type="SAM" id="MobiDB-lite"/>
    </source>
</evidence>
<feature type="region of interest" description="Disordered" evidence="1">
    <location>
        <begin position="1"/>
        <end position="97"/>
    </location>
</feature>
<feature type="compositionally biased region" description="Basic residues" evidence="1">
    <location>
        <begin position="53"/>
        <end position="64"/>
    </location>
</feature>
<sequence>MLKRYRQEVNKNRKQKSKNKKYMKEEKSRRTVQQEEKKERRNTRTTVQQEEKKRKRKRNNKRAIKLGFRPMLGIHPKGRGTCRLSVEHGPDPNSRKWGISCMYATRLTTCNRRKIKKDLRRNER</sequence>
<dbReference type="Proteomes" id="UP000799757">
    <property type="component" value="Unassembled WGS sequence"/>
</dbReference>
<accession>A0A6A6X951</accession>
<evidence type="ECO:0000313" key="3">
    <source>
        <dbReference type="Proteomes" id="UP000799757"/>
    </source>
</evidence>
<feature type="compositionally biased region" description="Basic and acidic residues" evidence="1">
    <location>
        <begin position="85"/>
        <end position="94"/>
    </location>
</feature>
<feature type="compositionally biased region" description="Basic and acidic residues" evidence="1">
    <location>
        <begin position="1"/>
        <end position="11"/>
    </location>
</feature>
<keyword evidence="3" id="KW-1185">Reference proteome</keyword>
<dbReference type="AlphaFoldDB" id="A0A6A6X951"/>
<feature type="compositionally biased region" description="Basic residues" evidence="1">
    <location>
        <begin position="12"/>
        <end position="21"/>
    </location>
</feature>
<evidence type="ECO:0000313" key="2">
    <source>
        <dbReference type="EMBL" id="KAF2792495.1"/>
    </source>
</evidence>
<reference evidence="2" key="1">
    <citation type="journal article" date="2020" name="Stud. Mycol.">
        <title>101 Dothideomycetes genomes: a test case for predicting lifestyles and emergence of pathogens.</title>
        <authorList>
            <person name="Haridas S."/>
            <person name="Albert R."/>
            <person name="Binder M."/>
            <person name="Bloem J."/>
            <person name="Labutti K."/>
            <person name="Salamov A."/>
            <person name="Andreopoulos B."/>
            <person name="Baker S."/>
            <person name="Barry K."/>
            <person name="Bills G."/>
            <person name="Bluhm B."/>
            <person name="Cannon C."/>
            <person name="Castanera R."/>
            <person name="Culley D."/>
            <person name="Daum C."/>
            <person name="Ezra D."/>
            <person name="Gonzalez J."/>
            <person name="Henrissat B."/>
            <person name="Kuo A."/>
            <person name="Liang C."/>
            <person name="Lipzen A."/>
            <person name="Lutzoni F."/>
            <person name="Magnuson J."/>
            <person name="Mondo S."/>
            <person name="Nolan M."/>
            <person name="Ohm R."/>
            <person name="Pangilinan J."/>
            <person name="Park H.-J."/>
            <person name="Ramirez L."/>
            <person name="Alfaro M."/>
            <person name="Sun H."/>
            <person name="Tritt A."/>
            <person name="Yoshinaga Y."/>
            <person name="Zwiers L.-H."/>
            <person name="Turgeon B."/>
            <person name="Goodwin S."/>
            <person name="Spatafora J."/>
            <person name="Crous P."/>
            <person name="Grigoriev I."/>
        </authorList>
    </citation>
    <scope>NUCLEOTIDE SEQUENCE</scope>
    <source>
        <strain evidence="2">CBS 109.77</strain>
    </source>
</reference>